<sequence>MERIANRGEIQMRKARKTNAVLMINGEVGKPCTNSKFMHIAGLPGMTLKTSYDTHYNEETTSVYMGEDLMAERIMQCIHFPGERPSIDCYIFGYHKGIVNESV</sequence>
<evidence type="ECO:0000313" key="2">
    <source>
        <dbReference type="Proteomes" id="UP000259013"/>
    </source>
</evidence>
<name>A0A193GZ31_9CAUD</name>
<dbReference type="KEGG" id="vg:65106387"/>
<keyword evidence="2" id="KW-1185">Reference proteome</keyword>
<proteinExistence type="predicted"/>
<evidence type="ECO:0000313" key="1">
    <source>
        <dbReference type="EMBL" id="ANN86276.1"/>
    </source>
</evidence>
<organism evidence="1 2">
    <name type="scientific">Escherichia phage phT4A</name>
    <dbReference type="NCBI Taxonomy" id="1852638"/>
    <lineage>
        <taxon>Viruses</taxon>
        <taxon>Duplodnaviria</taxon>
        <taxon>Heunggongvirae</taxon>
        <taxon>Uroviricota</taxon>
        <taxon>Caudoviricetes</taxon>
        <taxon>Pantevenvirales</taxon>
        <taxon>Straboviridae</taxon>
        <taxon>Slopekvirus</taxon>
        <taxon>Slopekvirus pht4A</taxon>
    </lineage>
</organism>
<dbReference type="GeneID" id="65106387"/>
<dbReference type="EMBL" id="KX130727">
    <property type="protein sequence ID" value="ANN86276.1"/>
    <property type="molecule type" value="Genomic_DNA"/>
</dbReference>
<reference evidence="1 2" key="1">
    <citation type="submission" date="2016-04" db="EMBL/GenBank/DDBJ databases">
        <title>Characterization and in vitro evaluation of new bacteriophages for the biocontrol of Escherichia coli.</title>
        <authorList>
            <person name="Pereira C."/>
            <person name="Moreirinha C."/>
            <person name="Cunha A."/>
            <person name="Lewicka M."/>
            <person name="Almeida P.J."/>
            <person name="Clemente C."/>
            <person name="Romalde J.L."/>
            <person name="Nunes M.L."/>
            <person name="Almeida A."/>
        </authorList>
    </citation>
    <scope>NUCLEOTIDE SEQUENCE [LARGE SCALE GENOMIC DNA]</scope>
</reference>
<dbReference type="RefSeq" id="YP_010088935.1">
    <property type="nucleotide sequence ID" value="NC_055712.1"/>
</dbReference>
<protein>
    <submittedName>
        <fullName evidence="1">Uncharacterized protein</fullName>
    </submittedName>
</protein>
<dbReference type="Proteomes" id="UP000259013">
    <property type="component" value="Segment"/>
</dbReference>
<accession>A0A193GZ31</accession>